<sequence length="290" mass="31646">MCQEPSQSINQFLSQMYGVWDQLSLSEPAWNDATDAQKFTTYRDQQRLILLLMALTTDFEHHRASLLHHSPLPTLEQAISELLSEETRLGTLKTQHQHLDTVPVTSQSTRRSTILSSDGDGCRYCHNPDHNLVQCPSNPYKQSNYFGNSLARGGQNKPHNQFKPLSTSRTVAAATEGSSSDMPSPPEHYVPSISMHDLESILKQVSSHSSTPSPTAKSTSSSMPVIHTADGSHMHVGHVGHVSTTNVSLPGSYLIPALTLNLISVGQLCELGLTVIFSPSGCQVQDPHTG</sequence>
<dbReference type="PANTHER" id="PTHR34222:SF100">
    <property type="entry name" value="CCHC-TYPE DOMAIN-CONTAINING PROTEIN"/>
    <property type="match status" value="1"/>
</dbReference>
<feature type="compositionally biased region" description="Polar residues" evidence="1">
    <location>
        <begin position="157"/>
        <end position="182"/>
    </location>
</feature>
<proteinExistence type="predicted"/>
<dbReference type="Proteomes" id="UP000823749">
    <property type="component" value="Chromosome 6"/>
</dbReference>
<protein>
    <submittedName>
        <fullName evidence="2">Uncharacterized protein</fullName>
    </submittedName>
</protein>
<evidence type="ECO:0000313" key="3">
    <source>
        <dbReference type="Proteomes" id="UP000823749"/>
    </source>
</evidence>
<comment type="caution">
    <text evidence="2">The sequence shown here is derived from an EMBL/GenBank/DDBJ whole genome shotgun (WGS) entry which is preliminary data.</text>
</comment>
<feature type="region of interest" description="Disordered" evidence="1">
    <location>
        <begin position="146"/>
        <end position="186"/>
    </location>
</feature>
<dbReference type="AlphaFoldDB" id="A0AAV6JQ58"/>
<dbReference type="PANTHER" id="PTHR34222">
    <property type="entry name" value="GAG_PRE-INTEGRS DOMAIN-CONTAINING PROTEIN"/>
    <property type="match status" value="1"/>
</dbReference>
<accession>A0AAV6JQ58</accession>
<name>A0AAV6JQ58_9ERIC</name>
<evidence type="ECO:0000256" key="1">
    <source>
        <dbReference type="SAM" id="MobiDB-lite"/>
    </source>
</evidence>
<dbReference type="EMBL" id="JACTNZ010000006">
    <property type="protein sequence ID" value="KAG5543282.1"/>
    <property type="molecule type" value="Genomic_DNA"/>
</dbReference>
<keyword evidence="3" id="KW-1185">Reference proteome</keyword>
<gene>
    <name evidence="2" type="ORF">RHGRI_016128</name>
</gene>
<reference evidence="2 3" key="1">
    <citation type="submission" date="2020-08" db="EMBL/GenBank/DDBJ databases">
        <title>Plant Genome Project.</title>
        <authorList>
            <person name="Zhang R.-G."/>
        </authorList>
    </citation>
    <scope>NUCLEOTIDE SEQUENCE [LARGE SCALE GENOMIC DNA]</scope>
    <source>
        <strain evidence="2">WSP0</strain>
        <tissue evidence="2">Leaf</tissue>
    </source>
</reference>
<organism evidence="2 3">
    <name type="scientific">Rhododendron griersonianum</name>
    <dbReference type="NCBI Taxonomy" id="479676"/>
    <lineage>
        <taxon>Eukaryota</taxon>
        <taxon>Viridiplantae</taxon>
        <taxon>Streptophyta</taxon>
        <taxon>Embryophyta</taxon>
        <taxon>Tracheophyta</taxon>
        <taxon>Spermatophyta</taxon>
        <taxon>Magnoliopsida</taxon>
        <taxon>eudicotyledons</taxon>
        <taxon>Gunneridae</taxon>
        <taxon>Pentapetalae</taxon>
        <taxon>asterids</taxon>
        <taxon>Ericales</taxon>
        <taxon>Ericaceae</taxon>
        <taxon>Ericoideae</taxon>
        <taxon>Rhodoreae</taxon>
        <taxon>Rhododendron</taxon>
    </lineage>
</organism>
<evidence type="ECO:0000313" key="2">
    <source>
        <dbReference type="EMBL" id="KAG5543282.1"/>
    </source>
</evidence>